<dbReference type="Proteomes" id="UP000367750">
    <property type="component" value="Unassembled WGS sequence"/>
</dbReference>
<accession>A0A5J5GGP1</accession>
<dbReference type="RefSeq" id="WP_150456605.1">
    <property type="nucleotide sequence ID" value="NZ_VYKK01000004.1"/>
</dbReference>
<gene>
    <name evidence="1" type="ORF">F4V43_02180</name>
</gene>
<proteinExistence type="predicted"/>
<name>A0A5J5GGP1_9BACL</name>
<protein>
    <recommendedName>
        <fullName evidence="3">DGQHR domain-containing protein</fullName>
    </recommendedName>
</protein>
<reference evidence="1 2" key="1">
    <citation type="submission" date="2019-09" db="EMBL/GenBank/DDBJ databases">
        <title>Bacillus ochoae sp. nov., Paenibacillus whitsoniae sp. nov., Paenibacillus spiritus sp. nov. Isolated from the Mars Exploration Rover during spacecraft assembly.</title>
        <authorList>
            <person name="Seuylemezian A."/>
            <person name="Vaishampayan P."/>
        </authorList>
    </citation>
    <scope>NUCLEOTIDE SEQUENCE [LARGE SCALE GENOMIC DNA]</scope>
    <source>
        <strain evidence="1 2">MER_111</strain>
    </source>
</reference>
<evidence type="ECO:0000313" key="2">
    <source>
        <dbReference type="Proteomes" id="UP000367750"/>
    </source>
</evidence>
<evidence type="ECO:0008006" key="3">
    <source>
        <dbReference type="Google" id="ProtNLM"/>
    </source>
</evidence>
<keyword evidence="2" id="KW-1185">Reference proteome</keyword>
<dbReference type="AlphaFoldDB" id="A0A5J5GGP1"/>
<dbReference type="EMBL" id="VYKK01000004">
    <property type="protein sequence ID" value="KAA9007315.1"/>
    <property type="molecule type" value="Genomic_DNA"/>
</dbReference>
<dbReference type="Pfam" id="PF14072">
    <property type="entry name" value="DndB"/>
    <property type="match status" value="1"/>
</dbReference>
<dbReference type="InterPro" id="IPR017642">
    <property type="entry name" value="DNA_S_mod_DndB"/>
</dbReference>
<evidence type="ECO:0000313" key="1">
    <source>
        <dbReference type="EMBL" id="KAA9007315.1"/>
    </source>
</evidence>
<dbReference type="OrthoDB" id="2399905at2"/>
<comment type="caution">
    <text evidence="1">The sequence shown here is derived from an EMBL/GenBank/DDBJ whole genome shotgun (WGS) entry which is preliminary data.</text>
</comment>
<sequence length="442" mass="50797">MKREREELETLIVEQIKEIKASRKKKNEVNKHLKELGVALGVFDDIVSGKQPISSLSLSLLCLITEAIYVVIKNDAVSPDHWFTDNEVDTAKRNISQIFKEEKLELPLIFERVIKSDDTNYMTELPITMLVKMVNSQMIIYDYDTQRSAKYIQSQNGVVPTPDVNPESVKDIAEEMTNGTYLQDVIALNIYSNEVEPLSYNEKKMTLTVNEGAVISILDGYHRLQGSIRTTLINPDTQQKLWVTIRSYDTPTAQRYFGQINTINPVKVERRKELLSNRKSDQVVRDLQLKSDLKGKIASASTISTLAGQLTTFDIMSYAIDQVFNPQTKMEATEVSEYLIKFYNYLVGSYVDEFLENPNSHRESNINHPLMFIGYTVIAKYLINNDIHTKEIKKYIDKIDFRNEELNELLKEGHLSTRMNANTTRKKVLNYFETLVSSFGEE</sequence>
<organism evidence="1 2">
    <name type="scientific">Paenibacillus spiritus</name>
    <dbReference type="NCBI Taxonomy" id="2496557"/>
    <lineage>
        <taxon>Bacteria</taxon>
        <taxon>Bacillati</taxon>
        <taxon>Bacillota</taxon>
        <taxon>Bacilli</taxon>
        <taxon>Bacillales</taxon>
        <taxon>Paenibacillaceae</taxon>
        <taxon>Paenibacillus</taxon>
    </lineage>
</organism>